<sequence>MTLQQLRTFCAVVEEMSFRRAAERLYMAQASVSQQIAALEQYYGVTLFSRPGRRCSVTPEGRALYDWAMEVLTILDTIPQKLTDMRCLAEGQLAIGASTLAGSYLLPPVIRRFKEIYPHIRLSVQTGYGYEMVERVRTKNVDLALVGENLNWTADTMLDFRPVATDRMSLVVWPGHPWCGRAMVEPLELTKGDVFIHSRPGSAMRSMVEKFFHRENISISTLLELGNHETIKRAVEEHVGISLISSISIQSELKNNQLVEVPMARLESIRRNFVLVSLRHQEDSYAELAFIELLTGMIPDAASFSCAD</sequence>
<keyword evidence="2" id="KW-0805">Transcription regulation</keyword>
<accession>A0A4Y7RYU4</accession>
<evidence type="ECO:0000259" key="5">
    <source>
        <dbReference type="PROSITE" id="PS50931"/>
    </source>
</evidence>
<dbReference type="Gene3D" id="1.10.10.10">
    <property type="entry name" value="Winged helix-like DNA-binding domain superfamily/Winged helix DNA-binding domain"/>
    <property type="match status" value="1"/>
</dbReference>
<dbReference type="Proteomes" id="UP000297597">
    <property type="component" value="Unassembled WGS sequence"/>
</dbReference>
<dbReference type="PRINTS" id="PR00039">
    <property type="entry name" value="HTHLYSR"/>
</dbReference>
<dbReference type="InterPro" id="IPR005119">
    <property type="entry name" value="LysR_subst-bd"/>
</dbReference>
<feature type="domain" description="HTH lysR-type" evidence="5">
    <location>
        <begin position="1"/>
        <end position="58"/>
    </location>
</feature>
<evidence type="ECO:0000256" key="1">
    <source>
        <dbReference type="ARBA" id="ARBA00009437"/>
    </source>
</evidence>
<dbReference type="GO" id="GO:0003700">
    <property type="term" value="F:DNA-binding transcription factor activity"/>
    <property type="evidence" value="ECO:0007669"/>
    <property type="project" value="InterPro"/>
</dbReference>
<dbReference type="SUPFAM" id="SSF53850">
    <property type="entry name" value="Periplasmic binding protein-like II"/>
    <property type="match status" value="1"/>
</dbReference>
<dbReference type="SUPFAM" id="SSF46785">
    <property type="entry name" value="Winged helix' DNA-binding domain"/>
    <property type="match status" value="1"/>
</dbReference>
<dbReference type="EMBL" id="QFFZ01000002">
    <property type="protein sequence ID" value="TEB13477.1"/>
    <property type="molecule type" value="Genomic_DNA"/>
</dbReference>
<evidence type="ECO:0000313" key="6">
    <source>
        <dbReference type="EMBL" id="TEB13477.1"/>
    </source>
</evidence>
<evidence type="ECO:0000256" key="4">
    <source>
        <dbReference type="ARBA" id="ARBA00023163"/>
    </source>
</evidence>
<dbReference type="InterPro" id="IPR036388">
    <property type="entry name" value="WH-like_DNA-bd_sf"/>
</dbReference>
<name>A0A4Y7RYU4_9FIRM</name>
<dbReference type="Pfam" id="PF03466">
    <property type="entry name" value="LysR_substrate"/>
    <property type="match status" value="1"/>
</dbReference>
<dbReference type="PANTHER" id="PTHR30126">
    <property type="entry name" value="HTH-TYPE TRANSCRIPTIONAL REGULATOR"/>
    <property type="match status" value="1"/>
</dbReference>
<evidence type="ECO:0000313" key="7">
    <source>
        <dbReference type="Proteomes" id="UP000297597"/>
    </source>
</evidence>
<evidence type="ECO:0000256" key="2">
    <source>
        <dbReference type="ARBA" id="ARBA00023015"/>
    </source>
</evidence>
<dbReference type="OrthoDB" id="9785745at2"/>
<comment type="similarity">
    <text evidence="1">Belongs to the LysR transcriptional regulatory family.</text>
</comment>
<keyword evidence="3" id="KW-0238">DNA-binding</keyword>
<keyword evidence="4" id="KW-0804">Transcription</keyword>
<dbReference type="AlphaFoldDB" id="A0A4Y7RYU4"/>
<gene>
    <name evidence="6" type="primary">cysL_1</name>
    <name evidence="6" type="ORF">Pmgp_00371</name>
</gene>
<protein>
    <submittedName>
        <fullName evidence="6">HTH-type transcriptional regulator CysL</fullName>
    </submittedName>
</protein>
<dbReference type="Pfam" id="PF00126">
    <property type="entry name" value="HTH_1"/>
    <property type="match status" value="1"/>
</dbReference>
<dbReference type="GO" id="GO:0000976">
    <property type="term" value="F:transcription cis-regulatory region binding"/>
    <property type="evidence" value="ECO:0007669"/>
    <property type="project" value="TreeGrafter"/>
</dbReference>
<dbReference type="FunFam" id="1.10.10.10:FF:000001">
    <property type="entry name" value="LysR family transcriptional regulator"/>
    <property type="match status" value="1"/>
</dbReference>
<evidence type="ECO:0000256" key="3">
    <source>
        <dbReference type="ARBA" id="ARBA00023125"/>
    </source>
</evidence>
<dbReference type="Gene3D" id="3.40.190.10">
    <property type="entry name" value="Periplasmic binding protein-like II"/>
    <property type="match status" value="2"/>
</dbReference>
<dbReference type="InterPro" id="IPR036390">
    <property type="entry name" value="WH_DNA-bd_sf"/>
</dbReference>
<dbReference type="InterPro" id="IPR000847">
    <property type="entry name" value="LysR_HTH_N"/>
</dbReference>
<dbReference type="PANTHER" id="PTHR30126:SF40">
    <property type="entry name" value="HTH-TYPE TRANSCRIPTIONAL REGULATOR GLTR"/>
    <property type="match status" value="1"/>
</dbReference>
<reference evidence="6 7" key="1">
    <citation type="journal article" date="2018" name="Environ. Microbiol.">
        <title>Novel energy conservation strategies and behaviour of Pelotomaculum schinkii driving syntrophic propionate catabolism.</title>
        <authorList>
            <person name="Hidalgo-Ahumada C.A.P."/>
            <person name="Nobu M.K."/>
            <person name="Narihiro T."/>
            <person name="Tamaki H."/>
            <person name="Liu W.T."/>
            <person name="Kamagata Y."/>
            <person name="Stams A.J.M."/>
            <person name="Imachi H."/>
            <person name="Sousa D.Z."/>
        </authorList>
    </citation>
    <scope>NUCLEOTIDE SEQUENCE [LARGE SCALE GENOMIC DNA]</scope>
    <source>
        <strain evidence="6 7">MGP</strain>
    </source>
</reference>
<comment type="caution">
    <text evidence="6">The sequence shown here is derived from an EMBL/GenBank/DDBJ whole genome shotgun (WGS) entry which is preliminary data.</text>
</comment>
<proteinExistence type="inferred from homology"/>
<keyword evidence="7" id="KW-1185">Reference proteome</keyword>
<organism evidence="6 7">
    <name type="scientific">Pelotomaculum propionicicum</name>
    <dbReference type="NCBI Taxonomy" id="258475"/>
    <lineage>
        <taxon>Bacteria</taxon>
        <taxon>Bacillati</taxon>
        <taxon>Bacillota</taxon>
        <taxon>Clostridia</taxon>
        <taxon>Eubacteriales</taxon>
        <taxon>Desulfotomaculaceae</taxon>
        <taxon>Pelotomaculum</taxon>
    </lineage>
</organism>
<dbReference type="PROSITE" id="PS50931">
    <property type="entry name" value="HTH_LYSR"/>
    <property type="match status" value="1"/>
</dbReference>